<keyword evidence="9" id="KW-0411">Iron-sulfur</keyword>
<evidence type="ECO:0000256" key="7">
    <source>
        <dbReference type="ARBA" id="ARBA00023002"/>
    </source>
</evidence>
<dbReference type="Pfam" id="PF07992">
    <property type="entry name" value="Pyr_redox_2"/>
    <property type="match status" value="1"/>
</dbReference>
<dbReference type="GO" id="GO:0046872">
    <property type="term" value="F:metal ion binding"/>
    <property type="evidence" value="ECO:0007669"/>
    <property type="project" value="UniProtKB-KW"/>
</dbReference>
<feature type="domain" description="Rieske" evidence="10">
    <location>
        <begin position="50"/>
        <end position="146"/>
    </location>
</feature>
<comment type="caution">
    <text evidence="11">The sequence shown here is derived from an EMBL/GenBank/DDBJ whole genome shotgun (WGS) entry which is preliminary data.</text>
</comment>
<dbReference type="GO" id="GO:0051537">
    <property type="term" value="F:2 iron, 2 sulfur cluster binding"/>
    <property type="evidence" value="ECO:0007669"/>
    <property type="project" value="UniProtKB-KW"/>
</dbReference>
<gene>
    <name evidence="11" type="ORF">BCR39DRAFT_523859</name>
</gene>
<evidence type="ECO:0000256" key="6">
    <source>
        <dbReference type="ARBA" id="ARBA00022827"/>
    </source>
</evidence>
<dbReference type="SUPFAM" id="SSF50022">
    <property type="entry name" value="ISP domain"/>
    <property type="match status" value="1"/>
</dbReference>
<dbReference type="PRINTS" id="PR00368">
    <property type="entry name" value="FADPNR"/>
</dbReference>
<keyword evidence="7" id="KW-0560">Oxidoreductase</keyword>
<evidence type="ECO:0000256" key="1">
    <source>
        <dbReference type="ARBA" id="ARBA00001974"/>
    </source>
</evidence>
<dbReference type="PROSITE" id="PS51296">
    <property type="entry name" value="RIESKE"/>
    <property type="match status" value="1"/>
</dbReference>
<keyword evidence="5" id="KW-0479">Metal-binding</keyword>
<evidence type="ECO:0000256" key="2">
    <source>
        <dbReference type="ARBA" id="ARBA00006442"/>
    </source>
</evidence>
<evidence type="ECO:0000313" key="12">
    <source>
        <dbReference type="Proteomes" id="UP000193986"/>
    </source>
</evidence>
<dbReference type="InterPro" id="IPR036922">
    <property type="entry name" value="Rieske_2Fe-2S_sf"/>
</dbReference>
<evidence type="ECO:0000256" key="8">
    <source>
        <dbReference type="ARBA" id="ARBA00023004"/>
    </source>
</evidence>
<dbReference type="Proteomes" id="UP000193986">
    <property type="component" value="Unassembled WGS sequence"/>
</dbReference>
<dbReference type="Pfam" id="PF00355">
    <property type="entry name" value="Rieske"/>
    <property type="match status" value="1"/>
</dbReference>
<dbReference type="SUPFAM" id="SSF55424">
    <property type="entry name" value="FAD/NAD-linked reductases, dimerisation (C-terminal) domain"/>
    <property type="match status" value="1"/>
</dbReference>
<comment type="similarity">
    <text evidence="2">Belongs to the FAD-dependent oxidoreductase family.</text>
</comment>
<reference evidence="11 12" key="1">
    <citation type="submission" date="2016-07" db="EMBL/GenBank/DDBJ databases">
        <title>Pervasive Adenine N6-methylation of Active Genes in Fungi.</title>
        <authorList>
            <consortium name="DOE Joint Genome Institute"/>
            <person name="Mondo S.J."/>
            <person name="Dannebaum R.O."/>
            <person name="Kuo R.C."/>
            <person name="Labutti K."/>
            <person name="Haridas S."/>
            <person name="Kuo A."/>
            <person name="Salamov A."/>
            <person name="Ahrendt S.R."/>
            <person name="Lipzen A."/>
            <person name="Sullivan W."/>
            <person name="Andreopoulos W.B."/>
            <person name="Clum A."/>
            <person name="Lindquist E."/>
            <person name="Daum C."/>
            <person name="Ramamoorthy G.K."/>
            <person name="Gryganskyi A."/>
            <person name="Culley D."/>
            <person name="Magnuson J.K."/>
            <person name="James T.Y."/>
            <person name="O'Malley M.A."/>
            <person name="Stajich J.E."/>
            <person name="Spatafora J.W."/>
            <person name="Visel A."/>
            <person name="Grigoriev I.V."/>
        </authorList>
    </citation>
    <scope>NUCLEOTIDE SEQUENCE [LARGE SCALE GENOMIC DNA]</scope>
    <source>
        <strain evidence="11 12">68-887.2</strain>
    </source>
</reference>
<sequence length="584" mass="63161">MLLNKTIRFVQIRSSITTSFRPFITPRSRPPSASSLSFKGFSTMGDIKTATVLDESELSDGQMKSVDFEGGKVLVSKIKGQVYATSAFCTHYGAPLEKGTLSHDGRVVCPWHGACFNVCTGDIEDAPGLDSLWSFSAKVEDGKIIVSASEKEIKSKIGRIVPKARAAKESKERVVIVGGGSGGIHTVESLRMNGFTGEIVLISEEPYAPIDRTKMSKGLVDDAEKLQWRKPEELKNDFKVDFQPGTSVTKVDKEAKTVTTSTGQTVKFDHLVLATGAKPKKIPIDGADLEGVLTLRFVADTKAITSAITKESDVVIIGTSFIGMEVASAILKKEPKSVTLVGMDEVPFEAILGKEIGTAIMESMKQQGIKFIMKAGVEKIAPAESNSSHCGSVHLKGQDPLPANLIIMGTGVSPATGFLKESGFELEKDGGIATDEYLQVKGYPNIYAIGDIAHYVQYPDKFQRRVEHWNVAGNQGREVAHNIARPNDKVAYTKIPIFWSSIGKGLRYLGSGAGFDEVYTDGNVDELKFATYQAKNGKVTAVATMQRDPIVAKASELMRLDIMPSLADIKAGKNILEIDLTTKA</sequence>
<dbReference type="Gene3D" id="3.50.50.60">
    <property type="entry name" value="FAD/NAD(P)-binding domain"/>
    <property type="match status" value="2"/>
</dbReference>
<name>A0A1Y2BBU5_9TREE</name>
<dbReference type="InterPro" id="IPR050446">
    <property type="entry name" value="FAD-oxidoreductase/Apoptosis"/>
</dbReference>
<keyword evidence="3" id="KW-0285">Flavoprotein</keyword>
<dbReference type="AlphaFoldDB" id="A0A1Y2BBU5"/>
<keyword evidence="12" id="KW-1185">Reference proteome</keyword>
<evidence type="ECO:0000313" key="11">
    <source>
        <dbReference type="EMBL" id="ORY32308.1"/>
    </source>
</evidence>
<keyword evidence="8" id="KW-0408">Iron</keyword>
<dbReference type="InParanoid" id="A0A1Y2BBU5"/>
<dbReference type="CDD" id="cd03478">
    <property type="entry name" value="Rieske_AIFL_N"/>
    <property type="match status" value="1"/>
</dbReference>
<comment type="cofactor">
    <cofactor evidence="1">
        <name>FAD</name>
        <dbReference type="ChEBI" id="CHEBI:57692"/>
    </cofactor>
</comment>
<keyword evidence="4" id="KW-0001">2Fe-2S</keyword>
<dbReference type="Gene3D" id="2.102.10.10">
    <property type="entry name" value="Rieske [2Fe-2S] iron-sulphur domain"/>
    <property type="match status" value="1"/>
</dbReference>
<dbReference type="PANTHER" id="PTHR43557:SF2">
    <property type="entry name" value="RIESKE DOMAIN-CONTAINING PROTEIN-RELATED"/>
    <property type="match status" value="1"/>
</dbReference>
<dbReference type="PANTHER" id="PTHR43557">
    <property type="entry name" value="APOPTOSIS-INDUCING FACTOR 1"/>
    <property type="match status" value="1"/>
</dbReference>
<dbReference type="GO" id="GO:0005737">
    <property type="term" value="C:cytoplasm"/>
    <property type="evidence" value="ECO:0007669"/>
    <property type="project" value="TreeGrafter"/>
</dbReference>
<dbReference type="InterPro" id="IPR017941">
    <property type="entry name" value="Rieske_2Fe-2S"/>
</dbReference>
<keyword evidence="6" id="KW-0274">FAD</keyword>
<dbReference type="OrthoDB" id="6029at2759"/>
<dbReference type="InterPro" id="IPR036188">
    <property type="entry name" value="FAD/NAD-bd_sf"/>
</dbReference>
<evidence type="ECO:0000256" key="4">
    <source>
        <dbReference type="ARBA" id="ARBA00022714"/>
    </source>
</evidence>
<dbReference type="EMBL" id="MCFC01000010">
    <property type="protein sequence ID" value="ORY32308.1"/>
    <property type="molecule type" value="Genomic_DNA"/>
</dbReference>
<dbReference type="GO" id="GO:0016651">
    <property type="term" value="F:oxidoreductase activity, acting on NAD(P)H"/>
    <property type="evidence" value="ECO:0007669"/>
    <property type="project" value="TreeGrafter"/>
</dbReference>
<organism evidence="11 12">
    <name type="scientific">Naematelia encephala</name>
    <dbReference type="NCBI Taxonomy" id="71784"/>
    <lineage>
        <taxon>Eukaryota</taxon>
        <taxon>Fungi</taxon>
        <taxon>Dikarya</taxon>
        <taxon>Basidiomycota</taxon>
        <taxon>Agaricomycotina</taxon>
        <taxon>Tremellomycetes</taxon>
        <taxon>Tremellales</taxon>
        <taxon>Naemateliaceae</taxon>
        <taxon>Naematelia</taxon>
    </lineage>
</organism>
<dbReference type="InterPro" id="IPR023753">
    <property type="entry name" value="FAD/NAD-binding_dom"/>
</dbReference>
<dbReference type="STRING" id="71784.A0A1Y2BBU5"/>
<dbReference type="InterPro" id="IPR016156">
    <property type="entry name" value="FAD/NAD-linked_Rdtase_dimer_sf"/>
</dbReference>
<evidence type="ECO:0000256" key="5">
    <source>
        <dbReference type="ARBA" id="ARBA00022723"/>
    </source>
</evidence>
<proteinExistence type="inferred from homology"/>
<accession>A0A1Y2BBU5</accession>
<evidence type="ECO:0000256" key="3">
    <source>
        <dbReference type="ARBA" id="ARBA00022630"/>
    </source>
</evidence>
<dbReference type="SUPFAM" id="SSF51905">
    <property type="entry name" value="FAD/NAD(P)-binding domain"/>
    <property type="match status" value="2"/>
</dbReference>
<protein>
    <recommendedName>
        <fullName evidence="10">Rieske domain-containing protein</fullName>
    </recommendedName>
</protein>
<dbReference type="FunCoup" id="A0A1Y2BBU5">
    <property type="interactions" value="280"/>
</dbReference>
<evidence type="ECO:0000259" key="10">
    <source>
        <dbReference type="PROSITE" id="PS51296"/>
    </source>
</evidence>
<evidence type="ECO:0000256" key="9">
    <source>
        <dbReference type="ARBA" id="ARBA00023014"/>
    </source>
</evidence>
<dbReference type="Gene3D" id="3.30.390.30">
    <property type="match status" value="1"/>
</dbReference>
<dbReference type="PRINTS" id="PR00411">
    <property type="entry name" value="PNDRDTASEI"/>
</dbReference>